<keyword evidence="1" id="KW-0812">Transmembrane</keyword>
<evidence type="ECO:0000313" key="2">
    <source>
        <dbReference type="EMBL" id="GLI41424.1"/>
    </source>
</evidence>
<dbReference type="EMBL" id="BSDT01000001">
    <property type="protein sequence ID" value="GLI41424.1"/>
    <property type="molecule type" value="Genomic_DNA"/>
</dbReference>
<gene>
    <name evidence="2" type="ORF">GALLR39Z86_12740</name>
</gene>
<dbReference type="RefSeq" id="WP_270115485.1">
    <property type="nucleotide sequence ID" value="NZ_BAAAOL010000002.1"/>
</dbReference>
<keyword evidence="1" id="KW-0472">Membrane</keyword>
<protein>
    <submittedName>
        <fullName evidence="2">Uncharacterized protein</fullName>
    </submittedName>
</protein>
<keyword evidence="1" id="KW-1133">Transmembrane helix</keyword>
<evidence type="ECO:0000256" key="1">
    <source>
        <dbReference type="SAM" id="Phobius"/>
    </source>
</evidence>
<comment type="caution">
    <text evidence="2">The sequence shown here is derived from an EMBL/GenBank/DDBJ whole genome shotgun (WGS) entry which is preliminary data.</text>
</comment>
<name>A0A9W6G6X1_9ACTN</name>
<dbReference type="AlphaFoldDB" id="A0A9W6G6X1"/>
<proteinExistence type="predicted"/>
<accession>A0A9W6G6X1</accession>
<feature type="transmembrane region" description="Helical" evidence="1">
    <location>
        <begin position="6"/>
        <end position="25"/>
    </location>
</feature>
<keyword evidence="3" id="KW-1185">Reference proteome</keyword>
<organism evidence="2 3">
    <name type="scientific">Glycomyces algeriensis</name>
    <dbReference type="NCBI Taxonomy" id="256037"/>
    <lineage>
        <taxon>Bacteria</taxon>
        <taxon>Bacillati</taxon>
        <taxon>Actinomycetota</taxon>
        <taxon>Actinomycetes</taxon>
        <taxon>Glycomycetales</taxon>
        <taxon>Glycomycetaceae</taxon>
        <taxon>Glycomyces</taxon>
    </lineage>
</organism>
<evidence type="ECO:0000313" key="3">
    <source>
        <dbReference type="Proteomes" id="UP001144313"/>
    </source>
</evidence>
<sequence>MVWFSWVLVVGGSLLVFALLLALWLSRHNTAAVTRSHTGRCDERAEGAFDSCPSPAVEHLGGRDRCARHAELYRYYG</sequence>
<dbReference type="Proteomes" id="UP001144313">
    <property type="component" value="Unassembled WGS sequence"/>
</dbReference>
<reference evidence="2" key="1">
    <citation type="submission" date="2022-12" db="EMBL/GenBank/DDBJ databases">
        <title>Reference genome sequencing for broad-spectrum identification of bacterial and archaeal isolates by mass spectrometry.</title>
        <authorList>
            <person name="Sekiguchi Y."/>
            <person name="Tourlousse D.M."/>
        </authorList>
    </citation>
    <scope>NUCLEOTIDE SEQUENCE</scope>
    <source>
        <strain evidence="2">LLR39Z86</strain>
    </source>
</reference>